<evidence type="ECO:0000256" key="1">
    <source>
        <dbReference type="SAM" id="SignalP"/>
    </source>
</evidence>
<dbReference type="OrthoDB" id="658938at2"/>
<dbReference type="eggNOG" id="COG5295">
    <property type="taxonomic scope" value="Bacteria"/>
</dbReference>
<proteinExistence type="predicted"/>
<reference evidence="2 3" key="1">
    <citation type="journal article" date="2007" name="Nat. Biotechnol.">
        <title>Complete genome sequence of the fish pathogen Flavobacterium psychrophilum.</title>
        <authorList>
            <person name="Duchaud E."/>
            <person name="Boussaha M."/>
            <person name="Loux V."/>
            <person name="Bernardet J.F."/>
            <person name="Michel C."/>
            <person name="Kerouault B."/>
            <person name="Mondot S."/>
            <person name="Nicolas P."/>
            <person name="Bossy R."/>
            <person name="Caron C."/>
            <person name="Bessieres P."/>
            <person name="Gibrat J.F."/>
            <person name="Claverol S."/>
            <person name="Dumetz F."/>
            <person name="Le Henaff M."/>
            <person name="Benmansour A."/>
        </authorList>
    </citation>
    <scope>NUCLEOTIDE SEQUENCE [LARGE SCALE GENOMIC DNA]</scope>
    <source>
        <strain evidence="3">ATCC 49511 / DSM 21280 / CIP 103535 / JIP02/86</strain>
    </source>
</reference>
<evidence type="ECO:0000313" key="3">
    <source>
        <dbReference type="Proteomes" id="UP000006394"/>
    </source>
</evidence>
<dbReference type="KEGG" id="fps:FP2307"/>
<dbReference type="Proteomes" id="UP000006394">
    <property type="component" value="Chromosome"/>
</dbReference>
<dbReference type="STRING" id="402612.FP2307"/>
<sequence length="333" mass="36959">MKKTALLLSLFFGLNLYSQTVSDIQQQNARATGYAIIASKNPGVDFSVYVIPWDGIGTLEYNATTQINPSWHAQAAIKGNFFGQAFDGSNFSGYSSVVTSEAQFDLYKSNGIQWWIVCSTLPAFSDIAGKSRLTELSVEAYSPLVNLKRNTATGGFIQGIQTKLENNTNNWFYGNLGEGSWMVAKGDYNSPKLIVNQDGNVGIGTSSPLFKLDVVGKSSFSDNMVVQGKIESKEVKVTTTPTADFVFEENYALPSLESVEKHIKEKKHLPEIASAKEMKKEGVNIGEFQIKLLQKIEELTLYTIEQNKQLIEQNKKITHLEQDLQAIKEKNNQ</sequence>
<feature type="signal peptide" evidence="1">
    <location>
        <begin position="1"/>
        <end position="18"/>
    </location>
</feature>
<evidence type="ECO:0000313" key="2">
    <source>
        <dbReference type="EMBL" id="CAL44362.1"/>
    </source>
</evidence>
<feature type="chain" id="PRO_5002696143" description="Cytosolic protein" evidence="1">
    <location>
        <begin position="19"/>
        <end position="333"/>
    </location>
</feature>
<dbReference type="EnsemblBacteria" id="CAL44362">
    <property type="protein sequence ID" value="CAL44362"/>
    <property type="gene ID" value="FP2307"/>
</dbReference>
<keyword evidence="3" id="KW-1185">Reference proteome</keyword>
<dbReference type="HOGENOM" id="CLU_828687_0_0_10"/>
<evidence type="ECO:0008006" key="4">
    <source>
        <dbReference type="Google" id="ProtNLM"/>
    </source>
</evidence>
<dbReference type="RefSeq" id="WP_011964396.1">
    <property type="nucleotide sequence ID" value="NC_009613.3"/>
</dbReference>
<organism evidence="2 3">
    <name type="scientific">Flavobacterium psychrophilum (strain ATCC 49511 / DSM 21280 / CIP 103535 / JIP02/86)</name>
    <dbReference type="NCBI Taxonomy" id="402612"/>
    <lineage>
        <taxon>Bacteria</taxon>
        <taxon>Pseudomonadati</taxon>
        <taxon>Bacteroidota</taxon>
        <taxon>Flavobacteriia</taxon>
        <taxon>Flavobacteriales</taxon>
        <taxon>Flavobacteriaceae</taxon>
        <taxon>Flavobacterium</taxon>
    </lineage>
</organism>
<dbReference type="EMBL" id="AM398681">
    <property type="protein sequence ID" value="CAL44362.1"/>
    <property type="molecule type" value="Genomic_DNA"/>
</dbReference>
<name>A6H1Y8_FLAPJ</name>
<dbReference type="GeneID" id="66553412"/>
<accession>A6H1Y8</accession>
<dbReference type="PATRIC" id="fig|402612.5.peg.2358"/>
<protein>
    <recommendedName>
        <fullName evidence="4">Cytosolic protein</fullName>
    </recommendedName>
</protein>
<gene>
    <name evidence="2" type="ordered locus">FP2307</name>
</gene>
<keyword evidence="1" id="KW-0732">Signal</keyword>
<dbReference type="AlphaFoldDB" id="A6H1Y8"/>